<dbReference type="EMBL" id="CP002349">
    <property type="protein sequence ID" value="ADR22803.1"/>
    <property type="molecule type" value="Genomic_DNA"/>
</dbReference>
<keyword evidence="1" id="KW-0812">Transmembrane</keyword>
<evidence type="ECO:0000256" key="1">
    <source>
        <dbReference type="SAM" id="Phobius"/>
    </source>
</evidence>
<organism evidence="2 3">
    <name type="scientific">Marivirga tractuosa (strain ATCC 23168 / DSM 4126 / NBRC 15989 / NCIMB 1408 / VKM B-1430 / H-43)</name>
    <name type="common">Microscilla tractuosa</name>
    <name type="synonym">Flexibacter tractuosus</name>
    <dbReference type="NCBI Taxonomy" id="643867"/>
    <lineage>
        <taxon>Bacteria</taxon>
        <taxon>Pseudomonadati</taxon>
        <taxon>Bacteroidota</taxon>
        <taxon>Cytophagia</taxon>
        <taxon>Cytophagales</taxon>
        <taxon>Marivirgaceae</taxon>
        <taxon>Marivirga</taxon>
    </lineage>
</organism>
<dbReference type="AlphaFoldDB" id="E4TRV4"/>
<evidence type="ECO:0000313" key="3">
    <source>
        <dbReference type="Proteomes" id="UP000008720"/>
    </source>
</evidence>
<sequence length="38" mass="4143">MMSTEAIIGMVVCLTITLGGFIVLVLKALSMDKKKEEE</sequence>
<dbReference type="KEGG" id="mtt:Ftrac_2825"/>
<reference evidence="2 3" key="1">
    <citation type="journal article" date="2011" name="Stand. Genomic Sci.">
        <title>Complete genome sequence of Marivirga tractuosa type strain (H-43).</title>
        <authorList>
            <person name="Pagani I."/>
            <person name="Chertkov O."/>
            <person name="Lapidus A."/>
            <person name="Lucas S."/>
            <person name="Del Rio T.G."/>
            <person name="Tice H."/>
            <person name="Copeland A."/>
            <person name="Cheng J.F."/>
            <person name="Nolan M."/>
            <person name="Saunders E."/>
            <person name="Pitluck S."/>
            <person name="Held B."/>
            <person name="Goodwin L."/>
            <person name="Liolios K."/>
            <person name="Ovchinikova G."/>
            <person name="Ivanova N."/>
            <person name="Mavromatis K."/>
            <person name="Pati A."/>
            <person name="Chen A."/>
            <person name="Palaniappan K."/>
            <person name="Land M."/>
            <person name="Hauser L."/>
            <person name="Jeffries C.D."/>
            <person name="Detter J.C."/>
            <person name="Han C."/>
            <person name="Tapia R."/>
            <person name="Ngatchou-Djao O.D."/>
            <person name="Rohde M."/>
            <person name="Goker M."/>
            <person name="Spring S."/>
            <person name="Sikorski J."/>
            <person name="Woyke T."/>
            <person name="Bristow J."/>
            <person name="Eisen J.A."/>
            <person name="Markowitz V."/>
            <person name="Hugenholtz P."/>
            <person name="Klenk H.P."/>
            <person name="Kyrpides N.C."/>
        </authorList>
    </citation>
    <scope>NUCLEOTIDE SEQUENCE [LARGE SCALE GENOMIC DNA]</scope>
    <source>
        <strain evidence="3">ATCC 23168 / DSM 4126 / NBRC 15989 / NCIMB 1408 / VKM B-1430 / H-43</strain>
    </source>
</reference>
<proteinExistence type="predicted"/>
<name>E4TRV4_MARTH</name>
<dbReference type="STRING" id="643867.Ftrac_2825"/>
<keyword evidence="3" id="KW-1185">Reference proteome</keyword>
<keyword evidence="1" id="KW-0472">Membrane</keyword>
<protein>
    <submittedName>
        <fullName evidence="2">Uncharacterized protein</fullName>
    </submittedName>
</protein>
<dbReference type="Proteomes" id="UP000008720">
    <property type="component" value="Chromosome"/>
</dbReference>
<dbReference type="HOGENOM" id="CLU_3329901_0_0_10"/>
<accession>E4TRV4</accession>
<gene>
    <name evidence="2" type="ordered locus">Ftrac_2825</name>
</gene>
<feature type="transmembrane region" description="Helical" evidence="1">
    <location>
        <begin position="6"/>
        <end position="26"/>
    </location>
</feature>
<evidence type="ECO:0000313" key="2">
    <source>
        <dbReference type="EMBL" id="ADR22803.1"/>
    </source>
</evidence>
<keyword evidence="1" id="KW-1133">Transmembrane helix</keyword>